<keyword evidence="5" id="KW-1185">Reference proteome</keyword>
<dbReference type="InterPro" id="IPR015943">
    <property type="entry name" value="WD40/YVTN_repeat-like_dom_sf"/>
</dbReference>
<dbReference type="AlphaFoldDB" id="A0A6A0AMJ1"/>
<evidence type="ECO:0000313" key="5">
    <source>
        <dbReference type="Proteomes" id="UP000485058"/>
    </source>
</evidence>
<dbReference type="PANTHER" id="PTHR19879:SF9">
    <property type="entry name" value="TRANSCRIPTION INITIATION FACTOR TFIID SUBUNIT 5"/>
    <property type="match status" value="1"/>
</dbReference>
<feature type="repeat" description="WD" evidence="3">
    <location>
        <begin position="20"/>
        <end position="62"/>
    </location>
</feature>
<dbReference type="EMBL" id="BLLF01007544">
    <property type="protein sequence ID" value="GFH32997.1"/>
    <property type="molecule type" value="Genomic_DNA"/>
</dbReference>
<dbReference type="InterPro" id="IPR036322">
    <property type="entry name" value="WD40_repeat_dom_sf"/>
</dbReference>
<dbReference type="PROSITE" id="PS00678">
    <property type="entry name" value="WD_REPEATS_1"/>
    <property type="match status" value="1"/>
</dbReference>
<evidence type="ECO:0000313" key="4">
    <source>
        <dbReference type="EMBL" id="GFH32997.1"/>
    </source>
</evidence>
<dbReference type="PROSITE" id="PS50082">
    <property type="entry name" value="WD_REPEATS_2"/>
    <property type="match status" value="2"/>
</dbReference>
<dbReference type="InterPro" id="IPR019775">
    <property type="entry name" value="WD40_repeat_CS"/>
</dbReference>
<organism evidence="4 5">
    <name type="scientific">Haematococcus lacustris</name>
    <name type="common">Green alga</name>
    <name type="synonym">Haematococcus pluvialis</name>
    <dbReference type="NCBI Taxonomy" id="44745"/>
    <lineage>
        <taxon>Eukaryota</taxon>
        <taxon>Viridiplantae</taxon>
        <taxon>Chlorophyta</taxon>
        <taxon>core chlorophytes</taxon>
        <taxon>Chlorophyceae</taxon>
        <taxon>CS clade</taxon>
        <taxon>Chlamydomonadales</taxon>
        <taxon>Haematococcaceae</taxon>
        <taxon>Haematococcus</taxon>
    </lineage>
</organism>
<protein>
    <submittedName>
        <fullName evidence="4">Uncharacterized protein</fullName>
    </submittedName>
</protein>
<gene>
    <name evidence="4" type="ORF">HaLaN_32306</name>
</gene>
<dbReference type="Proteomes" id="UP000485058">
    <property type="component" value="Unassembled WGS sequence"/>
</dbReference>
<keyword evidence="2" id="KW-0677">Repeat</keyword>
<keyword evidence="1 3" id="KW-0853">WD repeat</keyword>
<dbReference type="SUPFAM" id="SSF50978">
    <property type="entry name" value="WD40 repeat-like"/>
    <property type="match status" value="1"/>
</dbReference>
<dbReference type="Pfam" id="PF00400">
    <property type="entry name" value="WD40"/>
    <property type="match status" value="3"/>
</dbReference>
<sequence>MDVDPCSAVCSPNFKHVQTLKGHSNAVATVKFSPGAGTLLASASADKTARIWETETGRELLVLQGHTQGLSDVSWSPDGAYLATASDDNTLKLWHAESGRCLKTLTGHTNYVFCCSFSPHGNLLVSSPPLPTSLAFHLHETILLLKCKHLERLIALATAIHAACRFLLLSGHRQSAEVAVTGYKLPLPTIQPLPLASSVRTPPYVPKHTYRQ</sequence>
<dbReference type="PROSITE" id="PS50294">
    <property type="entry name" value="WD_REPEATS_REGION"/>
    <property type="match status" value="2"/>
</dbReference>
<name>A0A6A0AMJ1_HAELA</name>
<reference evidence="4 5" key="1">
    <citation type="submission" date="2020-02" db="EMBL/GenBank/DDBJ databases">
        <title>Draft genome sequence of Haematococcus lacustris strain NIES-144.</title>
        <authorList>
            <person name="Morimoto D."/>
            <person name="Nakagawa S."/>
            <person name="Yoshida T."/>
            <person name="Sawayama S."/>
        </authorList>
    </citation>
    <scope>NUCLEOTIDE SEQUENCE [LARGE SCALE GENOMIC DNA]</scope>
    <source>
        <strain evidence="4 5">NIES-144</strain>
    </source>
</reference>
<evidence type="ECO:0000256" key="2">
    <source>
        <dbReference type="ARBA" id="ARBA00022737"/>
    </source>
</evidence>
<accession>A0A6A0AMJ1</accession>
<dbReference type="Gene3D" id="2.130.10.10">
    <property type="entry name" value="YVTN repeat-like/Quinoprotein amine dehydrogenase"/>
    <property type="match status" value="1"/>
</dbReference>
<dbReference type="SMART" id="SM00320">
    <property type="entry name" value="WD40"/>
    <property type="match status" value="3"/>
</dbReference>
<dbReference type="PANTHER" id="PTHR19879">
    <property type="entry name" value="TRANSCRIPTION INITIATION FACTOR TFIID"/>
    <property type="match status" value="1"/>
</dbReference>
<feature type="repeat" description="WD" evidence="3">
    <location>
        <begin position="63"/>
        <end position="104"/>
    </location>
</feature>
<evidence type="ECO:0000256" key="1">
    <source>
        <dbReference type="ARBA" id="ARBA00022574"/>
    </source>
</evidence>
<evidence type="ECO:0000256" key="3">
    <source>
        <dbReference type="PROSITE-ProRule" id="PRU00221"/>
    </source>
</evidence>
<dbReference type="InterPro" id="IPR001680">
    <property type="entry name" value="WD40_rpt"/>
</dbReference>
<comment type="caution">
    <text evidence="4">The sequence shown here is derived from an EMBL/GenBank/DDBJ whole genome shotgun (WGS) entry which is preliminary data.</text>
</comment>
<proteinExistence type="predicted"/>